<reference evidence="2" key="1">
    <citation type="submission" date="2024-07" db="EMBL/GenBank/DDBJ databases">
        <title>Two chromosome-level genome assemblies of Korean endemic species Abeliophyllum distichum and Forsythia ovata (Oleaceae).</title>
        <authorList>
            <person name="Jang H."/>
        </authorList>
    </citation>
    <scope>NUCLEOTIDE SEQUENCE [LARGE SCALE GENOMIC DNA]</scope>
</reference>
<dbReference type="EMBL" id="JBFOLJ010000010">
    <property type="protein sequence ID" value="KAL2501305.1"/>
    <property type="molecule type" value="Genomic_DNA"/>
</dbReference>
<evidence type="ECO:0000313" key="2">
    <source>
        <dbReference type="Proteomes" id="UP001604277"/>
    </source>
</evidence>
<organism evidence="1 2">
    <name type="scientific">Forsythia ovata</name>
    <dbReference type="NCBI Taxonomy" id="205694"/>
    <lineage>
        <taxon>Eukaryota</taxon>
        <taxon>Viridiplantae</taxon>
        <taxon>Streptophyta</taxon>
        <taxon>Embryophyta</taxon>
        <taxon>Tracheophyta</taxon>
        <taxon>Spermatophyta</taxon>
        <taxon>Magnoliopsida</taxon>
        <taxon>eudicotyledons</taxon>
        <taxon>Gunneridae</taxon>
        <taxon>Pentapetalae</taxon>
        <taxon>asterids</taxon>
        <taxon>lamiids</taxon>
        <taxon>Lamiales</taxon>
        <taxon>Oleaceae</taxon>
        <taxon>Forsythieae</taxon>
        <taxon>Forsythia</taxon>
    </lineage>
</organism>
<dbReference type="Proteomes" id="UP001604277">
    <property type="component" value="Unassembled WGS sequence"/>
</dbReference>
<comment type="caution">
    <text evidence="1">The sequence shown here is derived from an EMBL/GenBank/DDBJ whole genome shotgun (WGS) entry which is preliminary data.</text>
</comment>
<accession>A0ABD1SKQ1</accession>
<name>A0ABD1SKQ1_9LAMI</name>
<protein>
    <submittedName>
        <fullName evidence="1">Uncharacterized protein</fullName>
    </submittedName>
</protein>
<gene>
    <name evidence="1" type="ORF">Fot_35153</name>
</gene>
<sequence length="184" mass="20290">MSLVIDGIRTNDTIFLYVNLVKGSTENFDGALVFCNFCHKNSSTSLQIFNLQKSALVVDPFRLKYSSVFAQNMEKKTKRKKGDLICSVLEDPTTYAINTLFSRSLEPPTVRNIPVCRAHVLSAKCVPPLAIDVNQCQRLLLVQQGGGNLRRGFSTVSTATATARVVAIVVDDMACLEGMIWAEK</sequence>
<proteinExistence type="predicted"/>
<keyword evidence="2" id="KW-1185">Reference proteome</keyword>
<dbReference type="AlphaFoldDB" id="A0ABD1SKQ1"/>
<evidence type="ECO:0000313" key="1">
    <source>
        <dbReference type="EMBL" id="KAL2501305.1"/>
    </source>
</evidence>